<feature type="domain" description="Response regulatory" evidence="10">
    <location>
        <begin position="12"/>
        <end position="125"/>
    </location>
</feature>
<keyword evidence="14" id="KW-1185">Reference proteome</keyword>
<dbReference type="GO" id="GO:0005829">
    <property type="term" value="C:cytosol"/>
    <property type="evidence" value="ECO:0007669"/>
    <property type="project" value="TreeGrafter"/>
</dbReference>
<feature type="domain" description="OmpR/PhoB-type" evidence="11">
    <location>
        <begin position="136"/>
        <end position="234"/>
    </location>
</feature>
<evidence type="ECO:0000313" key="12">
    <source>
        <dbReference type="EMBL" id="CAA7599418.1"/>
    </source>
</evidence>
<feature type="modified residue" description="4-aspartylphosphate" evidence="8">
    <location>
        <position position="61"/>
    </location>
</feature>
<keyword evidence="4" id="KW-0805">Transcription regulation</keyword>
<reference evidence="13" key="1">
    <citation type="submission" date="2014-11" db="EMBL/GenBank/DDBJ databases">
        <authorList>
            <person name="Hornung B.V."/>
        </authorList>
    </citation>
    <scope>NUCLEOTIDE SEQUENCE</scope>
    <source>
        <strain evidence="13">INE</strain>
    </source>
</reference>
<dbReference type="InterPro" id="IPR036388">
    <property type="entry name" value="WH-like_DNA-bd_sf"/>
</dbReference>
<dbReference type="PANTHER" id="PTHR48111">
    <property type="entry name" value="REGULATOR OF RPOS"/>
    <property type="match status" value="1"/>
</dbReference>
<organism evidence="12">
    <name type="scientific">Acididesulfobacillus acetoxydans</name>
    <dbReference type="NCBI Taxonomy" id="1561005"/>
    <lineage>
        <taxon>Bacteria</taxon>
        <taxon>Bacillati</taxon>
        <taxon>Bacillota</taxon>
        <taxon>Clostridia</taxon>
        <taxon>Eubacteriales</taxon>
        <taxon>Peptococcaceae</taxon>
        <taxon>Acididesulfobacillus</taxon>
    </lineage>
</organism>
<dbReference type="Pfam" id="PF00072">
    <property type="entry name" value="Response_reg"/>
    <property type="match status" value="1"/>
</dbReference>
<dbReference type="Gene3D" id="6.10.250.690">
    <property type="match status" value="1"/>
</dbReference>
<dbReference type="SMART" id="SM00448">
    <property type="entry name" value="REC"/>
    <property type="match status" value="1"/>
</dbReference>
<evidence type="ECO:0000256" key="2">
    <source>
        <dbReference type="ARBA" id="ARBA00022553"/>
    </source>
</evidence>
<dbReference type="Proteomes" id="UP000836597">
    <property type="component" value="Chromosome"/>
</dbReference>
<comment type="function">
    <text evidence="7">May play the central regulatory role in sporulation. It may be an element of the effector pathway responsible for the activation of sporulation genes in response to nutritional stress. Spo0A may act in concert with spo0H (a sigma factor) to control the expression of some genes that are critical to the sporulation process.</text>
</comment>
<dbReference type="InterPro" id="IPR016032">
    <property type="entry name" value="Sig_transdc_resp-reg_C-effctor"/>
</dbReference>
<dbReference type="PROSITE" id="PS51755">
    <property type="entry name" value="OMPR_PHOB"/>
    <property type="match status" value="1"/>
</dbReference>
<protein>
    <recommendedName>
        <fullName evidence="1">Stage 0 sporulation protein A homolog</fullName>
    </recommendedName>
</protein>
<evidence type="ECO:0000256" key="4">
    <source>
        <dbReference type="ARBA" id="ARBA00023015"/>
    </source>
</evidence>
<dbReference type="SUPFAM" id="SSF46894">
    <property type="entry name" value="C-terminal effector domain of the bipartite response regulators"/>
    <property type="match status" value="1"/>
</dbReference>
<dbReference type="GO" id="GO:0006355">
    <property type="term" value="P:regulation of DNA-templated transcription"/>
    <property type="evidence" value="ECO:0007669"/>
    <property type="project" value="InterPro"/>
</dbReference>
<name>A0A8S0W1K0_9FIRM</name>
<dbReference type="CDD" id="cd17574">
    <property type="entry name" value="REC_OmpR"/>
    <property type="match status" value="1"/>
</dbReference>
<dbReference type="GO" id="GO:0032993">
    <property type="term" value="C:protein-DNA complex"/>
    <property type="evidence" value="ECO:0007669"/>
    <property type="project" value="TreeGrafter"/>
</dbReference>
<evidence type="ECO:0000256" key="9">
    <source>
        <dbReference type="PROSITE-ProRule" id="PRU01091"/>
    </source>
</evidence>
<evidence type="ECO:0000256" key="5">
    <source>
        <dbReference type="ARBA" id="ARBA00023125"/>
    </source>
</evidence>
<sequence length="236" mass="27217">MSGRPEGEAPLNVLLVEDDRAIAKVISMELQHQGHHVSLAADGKTGLSRAMESDWDIVLLDIMLPYLSGYEVCREIRLKKDIPILLLTAKGEVRDKVLGLDLGADDYLTKPFAMDELLARMRAVLRRKNPQPPREQGGLRFRELELDLLAYRVYFSGQEIHLTKKEFELLAFFMEHPQHVLSREMILENVWGYDYYGDTNIVDVYVRFLRGKLDEPFQVHYLQTVRGVGYVLRAEE</sequence>
<evidence type="ECO:0000256" key="8">
    <source>
        <dbReference type="PROSITE-ProRule" id="PRU00169"/>
    </source>
</evidence>
<dbReference type="Proteomes" id="UP001071230">
    <property type="component" value="Unassembled WGS sequence"/>
</dbReference>
<accession>A0A8S0W1K0</accession>
<evidence type="ECO:0000313" key="14">
    <source>
        <dbReference type="Proteomes" id="UP001071230"/>
    </source>
</evidence>
<feature type="DNA-binding region" description="OmpR/PhoB-type" evidence="9">
    <location>
        <begin position="136"/>
        <end position="234"/>
    </location>
</feature>
<dbReference type="SUPFAM" id="SSF52172">
    <property type="entry name" value="CheY-like"/>
    <property type="match status" value="1"/>
</dbReference>
<evidence type="ECO:0000259" key="11">
    <source>
        <dbReference type="PROSITE" id="PS51755"/>
    </source>
</evidence>
<dbReference type="EMBL" id="LR746496">
    <property type="protein sequence ID" value="CAA7599418.1"/>
    <property type="molecule type" value="Genomic_DNA"/>
</dbReference>
<dbReference type="FunFam" id="1.10.10.10:FF:000005">
    <property type="entry name" value="Two-component system response regulator"/>
    <property type="match status" value="1"/>
</dbReference>
<dbReference type="RefSeq" id="WP_240983233.1">
    <property type="nucleotide sequence ID" value="NZ_CDGJ01000033.1"/>
</dbReference>
<dbReference type="Gene3D" id="1.10.10.10">
    <property type="entry name" value="Winged helix-like DNA-binding domain superfamily/Winged helix DNA-binding domain"/>
    <property type="match status" value="1"/>
</dbReference>
<evidence type="ECO:0000259" key="10">
    <source>
        <dbReference type="PROSITE" id="PS50110"/>
    </source>
</evidence>
<reference evidence="12" key="2">
    <citation type="submission" date="2020-01" db="EMBL/GenBank/DDBJ databases">
        <authorList>
            <person name="Hornung B."/>
        </authorList>
    </citation>
    <scope>NUCLEOTIDE SEQUENCE</scope>
    <source>
        <strain evidence="12">PacBioINE</strain>
    </source>
</reference>
<dbReference type="InterPro" id="IPR001789">
    <property type="entry name" value="Sig_transdc_resp-reg_receiver"/>
</dbReference>
<evidence type="ECO:0000256" key="3">
    <source>
        <dbReference type="ARBA" id="ARBA00023012"/>
    </source>
</evidence>
<dbReference type="SMART" id="SM00862">
    <property type="entry name" value="Trans_reg_C"/>
    <property type="match status" value="1"/>
</dbReference>
<keyword evidence="2 8" id="KW-0597">Phosphoprotein</keyword>
<evidence type="ECO:0000256" key="6">
    <source>
        <dbReference type="ARBA" id="ARBA00023163"/>
    </source>
</evidence>
<evidence type="ECO:0000256" key="1">
    <source>
        <dbReference type="ARBA" id="ARBA00018672"/>
    </source>
</evidence>
<dbReference type="Gene3D" id="3.40.50.2300">
    <property type="match status" value="1"/>
</dbReference>
<dbReference type="InterPro" id="IPR001867">
    <property type="entry name" value="OmpR/PhoB-type_DNA-bd"/>
</dbReference>
<dbReference type="InterPro" id="IPR039420">
    <property type="entry name" value="WalR-like"/>
</dbReference>
<gene>
    <name evidence="12" type="ORF">DEACI_0040</name>
    <name evidence="13" type="ORF">DEACI_1227</name>
</gene>
<dbReference type="KEGG" id="aacx:DEACI_0040"/>
<keyword evidence="6" id="KW-0804">Transcription</keyword>
<proteinExistence type="predicted"/>
<dbReference type="FunFam" id="3.40.50.2300:FF:000001">
    <property type="entry name" value="DNA-binding response regulator PhoB"/>
    <property type="match status" value="1"/>
</dbReference>
<keyword evidence="5 9" id="KW-0238">DNA-binding</keyword>
<evidence type="ECO:0000256" key="7">
    <source>
        <dbReference type="ARBA" id="ARBA00024867"/>
    </source>
</evidence>
<dbReference type="GO" id="GO:0000976">
    <property type="term" value="F:transcription cis-regulatory region binding"/>
    <property type="evidence" value="ECO:0007669"/>
    <property type="project" value="TreeGrafter"/>
</dbReference>
<dbReference type="EMBL" id="CDGJ01000033">
    <property type="protein sequence ID" value="CEJ06776.1"/>
    <property type="molecule type" value="Genomic_DNA"/>
</dbReference>
<dbReference type="PROSITE" id="PS50110">
    <property type="entry name" value="RESPONSE_REGULATORY"/>
    <property type="match status" value="1"/>
</dbReference>
<dbReference type="PANTHER" id="PTHR48111:SF22">
    <property type="entry name" value="REGULATOR OF RPOS"/>
    <property type="match status" value="1"/>
</dbReference>
<dbReference type="InterPro" id="IPR011006">
    <property type="entry name" value="CheY-like_superfamily"/>
</dbReference>
<dbReference type="AlphaFoldDB" id="A0A8S0W1K0"/>
<dbReference type="Pfam" id="PF00486">
    <property type="entry name" value="Trans_reg_C"/>
    <property type="match status" value="1"/>
</dbReference>
<dbReference type="GO" id="GO:0000156">
    <property type="term" value="F:phosphorelay response regulator activity"/>
    <property type="evidence" value="ECO:0007669"/>
    <property type="project" value="TreeGrafter"/>
</dbReference>
<dbReference type="CDD" id="cd00383">
    <property type="entry name" value="trans_reg_C"/>
    <property type="match status" value="1"/>
</dbReference>
<keyword evidence="3" id="KW-0902">Two-component regulatory system</keyword>
<evidence type="ECO:0000313" key="13">
    <source>
        <dbReference type="EMBL" id="CEJ06776.1"/>
    </source>
</evidence>